<evidence type="ECO:0000313" key="2">
    <source>
        <dbReference type="EMBL" id="SIO16679.1"/>
    </source>
</evidence>
<dbReference type="AlphaFoldDB" id="A0A1N6HAD7"/>
<name>A0A1N6HAD7_9RHOB</name>
<keyword evidence="1" id="KW-0732">Signal</keyword>
<proteinExistence type="predicted"/>
<dbReference type="InterPro" id="IPR021395">
    <property type="entry name" value="DUF3035"/>
</dbReference>
<dbReference type="EMBL" id="FSRL01000001">
    <property type="protein sequence ID" value="SIO16679.1"/>
    <property type="molecule type" value="Genomic_DNA"/>
</dbReference>
<feature type="chain" id="PRO_5013224023" evidence="1">
    <location>
        <begin position="21"/>
        <end position="177"/>
    </location>
</feature>
<dbReference type="PROSITE" id="PS51257">
    <property type="entry name" value="PROKAR_LIPOPROTEIN"/>
    <property type="match status" value="1"/>
</dbReference>
<feature type="signal peptide" evidence="1">
    <location>
        <begin position="1"/>
        <end position="20"/>
    </location>
</feature>
<keyword evidence="3" id="KW-1185">Reference proteome</keyword>
<evidence type="ECO:0000313" key="3">
    <source>
        <dbReference type="Proteomes" id="UP000184932"/>
    </source>
</evidence>
<accession>A0A1N6HAD7</accession>
<evidence type="ECO:0000256" key="1">
    <source>
        <dbReference type="SAM" id="SignalP"/>
    </source>
</evidence>
<gene>
    <name evidence="2" type="ORF">SAMN05444002_3209</name>
</gene>
<sequence length="177" mass="19467">MMAKQARRMALLLLVCASVAACSREPDLMNIERGQDTPDEFAILPNKPIQQPENYRDLPAPTLGGSNRADASPFKDAVAALGGNPERLNTTGQLVGEPGLIGHVTRFGLTRNIRQQLAAEDYQFRKKNDGRLLERLFNVNVYYKAYARQSLDQESELSRFRRAGVATPSAPPAGGLQ</sequence>
<reference evidence="3" key="1">
    <citation type="submission" date="2016-11" db="EMBL/GenBank/DDBJ databases">
        <authorList>
            <person name="Varghese N."/>
            <person name="Submissions S."/>
        </authorList>
    </citation>
    <scope>NUCLEOTIDE SEQUENCE [LARGE SCALE GENOMIC DNA]</scope>
    <source>
        <strain evidence="3">DSM 29440</strain>
    </source>
</reference>
<dbReference type="STRING" id="1217970.SAMN05444002_3209"/>
<dbReference type="Proteomes" id="UP000184932">
    <property type="component" value="Unassembled WGS sequence"/>
</dbReference>
<dbReference type="Pfam" id="PF11233">
    <property type="entry name" value="DUF3035"/>
    <property type="match status" value="1"/>
</dbReference>
<organism evidence="2 3">
    <name type="scientific">Vannielia litorea</name>
    <dbReference type="NCBI Taxonomy" id="1217970"/>
    <lineage>
        <taxon>Bacteria</taxon>
        <taxon>Pseudomonadati</taxon>
        <taxon>Pseudomonadota</taxon>
        <taxon>Alphaproteobacteria</taxon>
        <taxon>Rhodobacterales</taxon>
        <taxon>Paracoccaceae</taxon>
        <taxon>Vannielia</taxon>
    </lineage>
</organism>
<protein>
    <submittedName>
        <fullName evidence="2">Beta-barrel assembly machine subunit BamF</fullName>
    </submittedName>
</protein>